<evidence type="ECO:0000313" key="2">
    <source>
        <dbReference type="EMBL" id="AQQ08765.1"/>
    </source>
</evidence>
<evidence type="ECO:0000259" key="1">
    <source>
        <dbReference type="SMART" id="SM01001"/>
    </source>
</evidence>
<dbReference type="InterPro" id="IPR039476">
    <property type="entry name" value="P2CMN_synthase_LarB"/>
</dbReference>
<dbReference type="SUPFAM" id="SSF52255">
    <property type="entry name" value="N5-CAIR mutase (phosphoribosylaminoimidazole carboxylase, PurE)"/>
    <property type="match status" value="1"/>
</dbReference>
<accession>A0A1Q2HND4</accession>
<dbReference type="AlphaFoldDB" id="A0A1Q2HND4"/>
<keyword evidence="3" id="KW-1185">Reference proteome</keyword>
<gene>
    <name evidence="2" type="ORF">L21SP3_00555</name>
</gene>
<dbReference type="Pfam" id="PF00731">
    <property type="entry name" value="AIRC"/>
    <property type="match status" value="1"/>
</dbReference>
<dbReference type="SMART" id="SM01001">
    <property type="entry name" value="AIRC"/>
    <property type="match status" value="1"/>
</dbReference>
<dbReference type="OrthoDB" id="9782511at2"/>
<dbReference type="KEGG" id="pbu:L21SP3_00555"/>
<dbReference type="NCBIfam" id="NF033503">
    <property type="entry name" value="LarB"/>
    <property type="match status" value="1"/>
</dbReference>
<name>A0A1Q2HND4_9BACT</name>
<dbReference type="RefSeq" id="WP_077539239.1">
    <property type="nucleotide sequence ID" value="NZ_CP019633.1"/>
</dbReference>
<dbReference type="InterPro" id="IPR000031">
    <property type="entry name" value="PurE_dom"/>
</dbReference>
<dbReference type="PANTHER" id="PTHR43064">
    <property type="entry name" value="PHOSPHORIBOSYLAMINOIMIDAZOLE CARBOXYLASE-RELATED"/>
    <property type="match status" value="1"/>
</dbReference>
<dbReference type="Gene3D" id="3.40.50.1970">
    <property type="match status" value="1"/>
</dbReference>
<reference evidence="3" key="1">
    <citation type="submission" date="2017-02" db="EMBL/GenBank/DDBJ databases">
        <title>Comparative genomics and description of representatives of a novel lineage of planctomycetes thriving in anoxic sediments.</title>
        <authorList>
            <person name="Spring S."/>
            <person name="Bunk B."/>
            <person name="Sproer C."/>
            <person name="Klenk H.-P."/>
        </authorList>
    </citation>
    <scope>NUCLEOTIDE SEQUENCE [LARGE SCALE GENOMIC DNA]</scope>
    <source>
        <strain evidence="3">L21-RPul-D3</strain>
    </source>
</reference>
<dbReference type="Proteomes" id="UP000188273">
    <property type="component" value="Chromosome"/>
</dbReference>
<evidence type="ECO:0000313" key="3">
    <source>
        <dbReference type="Proteomes" id="UP000188273"/>
    </source>
</evidence>
<dbReference type="GO" id="GO:0016787">
    <property type="term" value="F:hydrolase activity"/>
    <property type="evidence" value="ECO:0007669"/>
    <property type="project" value="InterPro"/>
</dbReference>
<dbReference type="STRING" id="1940790.L21SP3_00555"/>
<proteinExistence type="predicted"/>
<dbReference type="PANTHER" id="PTHR43064:SF1">
    <property type="entry name" value="SLL1489 PROTEIN"/>
    <property type="match status" value="1"/>
</dbReference>
<feature type="domain" description="PurE" evidence="1">
    <location>
        <begin position="123"/>
        <end position="255"/>
    </location>
</feature>
<protein>
    <submittedName>
        <fullName evidence="2">Phosphoribosylaminoimidazole carboxylase, catalytic subunit</fullName>
    </submittedName>
</protein>
<organism evidence="2 3">
    <name type="scientific">Sedimentisphaera cyanobacteriorum</name>
    <dbReference type="NCBI Taxonomy" id="1940790"/>
    <lineage>
        <taxon>Bacteria</taxon>
        <taxon>Pseudomonadati</taxon>
        <taxon>Planctomycetota</taxon>
        <taxon>Phycisphaerae</taxon>
        <taxon>Sedimentisphaerales</taxon>
        <taxon>Sedimentisphaeraceae</taxon>
        <taxon>Sedimentisphaera</taxon>
    </lineage>
</organism>
<dbReference type="EMBL" id="CP019633">
    <property type="protein sequence ID" value="AQQ08765.1"/>
    <property type="molecule type" value="Genomic_DNA"/>
</dbReference>
<dbReference type="GO" id="GO:0006189">
    <property type="term" value="P:'de novo' IMP biosynthetic process"/>
    <property type="evidence" value="ECO:0007669"/>
    <property type="project" value="InterPro"/>
</dbReference>
<sequence length="258" mass="27379">MENKNIQEILEKVSSGDMSPSDAMKKLRVLPFVHTENACIDTHRSVRCGFPEVIYCPGKSTGEIVQIFGKLFETGVNILATRAEEPVYQAVRDSGICPSEELTYDPRGRTITLMQNHYDSLTGDISVVTAGTADVPVGREALATCLAMGQNAELIADVGVAGIHRLLSRLERIRKSNVVIVAAGMEGALASVVAGLVDVPVIAVPTSVGYGSSFGGVSALLTMLNSCANGVSVVNIDNGFSAGYTASLINRNFQRSEE</sequence>